<feature type="domain" description="Neutral/alkaline non-lysosomal ceramidase N-terminal" evidence="1">
    <location>
        <begin position="12"/>
        <end position="233"/>
    </location>
</feature>
<gene>
    <name evidence="2" type="ORF">G1H11_17580</name>
</gene>
<dbReference type="AlphaFoldDB" id="A0A6N9YQ25"/>
<reference evidence="2 3" key="1">
    <citation type="submission" date="2020-02" db="EMBL/GenBank/DDBJ databases">
        <authorList>
            <person name="Li X.-J."/>
            <person name="Feng X.-M."/>
        </authorList>
    </citation>
    <scope>NUCLEOTIDE SEQUENCE [LARGE SCALE GENOMIC DNA]</scope>
    <source>
        <strain evidence="2 3">CGMCC 4.7225</strain>
    </source>
</reference>
<evidence type="ECO:0000313" key="2">
    <source>
        <dbReference type="EMBL" id="NED97113.1"/>
    </source>
</evidence>
<accession>A0A6N9YQ25</accession>
<comment type="caution">
    <text evidence="2">The sequence shown here is derived from an EMBL/GenBank/DDBJ whole genome shotgun (WGS) entry which is preliminary data.</text>
</comment>
<evidence type="ECO:0000259" key="1">
    <source>
        <dbReference type="Pfam" id="PF04734"/>
    </source>
</evidence>
<name>A0A6N9YQ25_9ACTN</name>
<proteinExistence type="predicted"/>
<dbReference type="RefSeq" id="WP_163819886.1">
    <property type="nucleotide sequence ID" value="NZ_JAAGOB010000009.1"/>
</dbReference>
<keyword evidence="3" id="KW-1185">Reference proteome</keyword>
<sequence length="456" mass="49561">MIDARVTEPTTRIGFGRADITPPVGVELAGFGPYLRRRSTGVHGRIYARAVAVESSTGRWLLVSCDLMGLGAEQVRDVVALTVQRTGWRADDVAVHATHNHSGPAAVENHGWGEPDRVYLAQLPELIARACLDAISGARPARVSHAEVPLDAFAYNRMLPRRGLTNERALAGTWREPEPDTIDTSVRVLRVDHGEELAGFLVYYSCHPVICCEQSTTIHGDFPGEALRLLEIAYPRATGLFLQGALGNINPLYAHGPPAESLVALELFGSKLAECVDHGIRAAQPIDAAPIAVAMAEVAHEPNPHRLDELRRRRDEAQHLINSTPADQVAAEKATAAVVRNSLNGTIERLERGANVGGPVWCQALRIGPITLLGYNLEVFHGIKRRLQADLGDECLVLSTTNGWLGYAPTRDAYQPPADPYPAYEVPLICGRLPFHPGIEDDLVDAGVHLFKQVNP</sequence>
<dbReference type="InterPro" id="IPR031329">
    <property type="entry name" value="NEUT/ALK_ceramidase_N"/>
</dbReference>
<dbReference type="Pfam" id="PF04734">
    <property type="entry name" value="Ceramidase_alk"/>
    <property type="match status" value="1"/>
</dbReference>
<evidence type="ECO:0000313" key="3">
    <source>
        <dbReference type="Proteomes" id="UP000469185"/>
    </source>
</evidence>
<dbReference type="Proteomes" id="UP000469185">
    <property type="component" value="Unassembled WGS sequence"/>
</dbReference>
<protein>
    <recommendedName>
        <fullName evidence="1">Neutral/alkaline non-lysosomal ceramidase N-terminal domain-containing protein</fullName>
    </recommendedName>
</protein>
<organism evidence="2 3">
    <name type="scientific">Phytoactinopolyspora alkaliphila</name>
    <dbReference type="NCBI Taxonomy" id="1783498"/>
    <lineage>
        <taxon>Bacteria</taxon>
        <taxon>Bacillati</taxon>
        <taxon>Actinomycetota</taxon>
        <taxon>Actinomycetes</taxon>
        <taxon>Jiangellales</taxon>
        <taxon>Jiangellaceae</taxon>
        <taxon>Phytoactinopolyspora</taxon>
    </lineage>
</organism>
<dbReference type="EMBL" id="JAAGOB010000009">
    <property type="protein sequence ID" value="NED97113.1"/>
    <property type="molecule type" value="Genomic_DNA"/>
</dbReference>